<dbReference type="Gene3D" id="3.90.70.30">
    <property type="entry name" value="Phytochelatin synthase, N-terminal domain"/>
    <property type="match status" value="1"/>
</dbReference>
<reference evidence="1 2" key="1">
    <citation type="submission" date="2016-10" db="EMBL/GenBank/DDBJ databases">
        <authorList>
            <person name="de Groot N.N."/>
        </authorList>
    </citation>
    <scope>NUCLEOTIDE SEQUENCE [LARGE SCALE GENOMIC DNA]</scope>
    <source>
        <strain evidence="1 2">DSM 22007</strain>
    </source>
</reference>
<organism evidence="1 2">
    <name type="scientific">Thalassovita taeanensis</name>
    <dbReference type="NCBI Taxonomy" id="657014"/>
    <lineage>
        <taxon>Bacteria</taxon>
        <taxon>Pseudomonadati</taxon>
        <taxon>Pseudomonadota</taxon>
        <taxon>Alphaproteobacteria</taxon>
        <taxon>Rhodobacterales</taxon>
        <taxon>Roseobacteraceae</taxon>
        <taxon>Thalassovita</taxon>
    </lineage>
</organism>
<gene>
    <name evidence="1" type="ORF">SAMN04488092_11464</name>
</gene>
<dbReference type="SUPFAM" id="SSF54001">
    <property type="entry name" value="Cysteine proteinases"/>
    <property type="match status" value="1"/>
</dbReference>
<dbReference type="RefSeq" id="WP_175545355.1">
    <property type="nucleotide sequence ID" value="NZ_FOEP01000014.1"/>
</dbReference>
<dbReference type="InterPro" id="IPR038765">
    <property type="entry name" value="Papain-like_cys_pep_sf"/>
</dbReference>
<name>A0A1H9J9I3_9RHOB</name>
<dbReference type="EMBL" id="FOEP01000014">
    <property type="protein sequence ID" value="SEQ83447.1"/>
    <property type="molecule type" value="Genomic_DNA"/>
</dbReference>
<protein>
    <submittedName>
        <fullName evidence="1">Phytochelatin synthase</fullName>
    </submittedName>
</protein>
<dbReference type="AlphaFoldDB" id="A0A1H9J9I3"/>
<accession>A0A1H9J9I3</accession>
<proteinExistence type="predicted"/>
<sequence length="64" mass="6999">MSLIGAYDAMTDQVLILEVDQEWNVPYWTSVPTLLAAMVKPTSAKHGPLEGQTSGFVRIGKAQH</sequence>
<dbReference type="STRING" id="657014.SAMN04488092_11464"/>
<dbReference type="Proteomes" id="UP000198634">
    <property type="component" value="Unassembled WGS sequence"/>
</dbReference>
<dbReference type="InterPro" id="IPR038156">
    <property type="entry name" value="PCS_N_sf"/>
</dbReference>
<evidence type="ECO:0000313" key="1">
    <source>
        <dbReference type="EMBL" id="SEQ83447.1"/>
    </source>
</evidence>
<evidence type="ECO:0000313" key="2">
    <source>
        <dbReference type="Proteomes" id="UP000198634"/>
    </source>
</evidence>
<keyword evidence="2" id="KW-1185">Reference proteome</keyword>